<feature type="domain" description="GGDEF" evidence="2">
    <location>
        <begin position="391"/>
        <end position="525"/>
    </location>
</feature>
<dbReference type="PROSITE" id="PS50883">
    <property type="entry name" value="EAL"/>
    <property type="match status" value="1"/>
</dbReference>
<dbReference type="InterPro" id="IPR001633">
    <property type="entry name" value="EAL_dom"/>
</dbReference>
<keyword evidence="4" id="KW-1185">Reference proteome</keyword>
<dbReference type="PROSITE" id="PS50887">
    <property type="entry name" value="GGDEF"/>
    <property type="match status" value="1"/>
</dbReference>
<dbReference type="Pfam" id="PF13424">
    <property type="entry name" value="TPR_12"/>
    <property type="match status" value="1"/>
</dbReference>
<dbReference type="RefSeq" id="WP_353543518.1">
    <property type="nucleotide sequence ID" value="NZ_BAABRN010000054.1"/>
</dbReference>
<dbReference type="Pfam" id="PF00563">
    <property type="entry name" value="EAL"/>
    <property type="match status" value="1"/>
</dbReference>
<dbReference type="SUPFAM" id="SSF55073">
    <property type="entry name" value="Nucleotide cyclase"/>
    <property type="match status" value="1"/>
</dbReference>
<dbReference type="SUPFAM" id="SSF48452">
    <property type="entry name" value="TPR-like"/>
    <property type="match status" value="2"/>
</dbReference>
<dbReference type="PANTHER" id="PTHR33121">
    <property type="entry name" value="CYCLIC DI-GMP PHOSPHODIESTERASE PDEF"/>
    <property type="match status" value="1"/>
</dbReference>
<dbReference type="InterPro" id="IPR000160">
    <property type="entry name" value="GGDEF_dom"/>
</dbReference>
<sequence>MGGEQELLSALDQELARLRVLLPQNPPLAYAELLALLERAQALDAIPQTALIEVLLAGAAFLRGFYDDMLKHAQASLSISRRHRLGLLEARALNNIGLAHQRMGDMIQAMGFLLESFKVAEANDDKEGCCRAMLNTALVHSSLGEHEMALNLHEQALEVARACNQPAFIADAMLSLVMDHAELGHYGYALELAEETGRFLEDHPLMRFRGALASHQAGILLALGRPEEAARVVERGLEIASTSQDQETLASLLQQRGCIQLALGDLDDAEKNLQQGLTLSKKLRLNEVEHSSHAALAELYERKGDFQQAYGHLQTERQMVEERLSAEAKWRTQQIAVNTHVELQRSLTLANLQELGGPTRSSIRDALTGVVGRPYFQSRVQKALEFLAPEEHLGLVFVSIDHMRSINENYGEETGDAVLVEMAHRLRESLRSSDLVGRVSGDEFMVLLGQLAFPEDLALVMDKLLSIMRQPLNVSAHPSLNVTVSLGGVVAPEDGSGIAMLYRHADLALQNVKSQGRNGAVRFMPHMSAEEQRRRNLEFDLRGAAARGELCLYYQPQYSLPQRQLIGFEALVRWQHPKLGLIPPMQFIPLAEESRLILEVGNWVLHEACRQAAEWHFPERRLCMSVNISALQFEQPDFVAQIQSLLGQYGLNGENLALELTESMVQRDQAHAADSIQRLQDLGVRVALDDFGTGYSSLSLLQNLPFHLLKVDRSFLNDLLYSSSHFNRAFTLLEVVMKLAHNLNMRVVAEGIEQEEQYELLCRLNCHSAQGYWFARPLPAEAAAGLL</sequence>
<dbReference type="SMART" id="SM00052">
    <property type="entry name" value="EAL"/>
    <property type="match status" value="1"/>
</dbReference>
<reference evidence="3 4" key="1">
    <citation type="submission" date="2024-02" db="EMBL/GenBank/DDBJ databases">
        <title>Deinococcus xinjiangensis NBRC 107630.</title>
        <authorList>
            <person name="Ichikawa N."/>
            <person name="Katano-Makiyama Y."/>
            <person name="Hidaka K."/>
        </authorList>
    </citation>
    <scope>NUCLEOTIDE SEQUENCE [LARGE SCALE GENOMIC DNA]</scope>
    <source>
        <strain evidence="3 4">NBRC 107630</strain>
    </source>
</reference>
<dbReference type="SMART" id="SM00028">
    <property type="entry name" value="TPR"/>
    <property type="match status" value="5"/>
</dbReference>
<dbReference type="InterPro" id="IPR043128">
    <property type="entry name" value="Rev_trsase/Diguanyl_cyclase"/>
</dbReference>
<evidence type="ECO:0000259" key="1">
    <source>
        <dbReference type="PROSITE" id="PS50883"/>
    </source>
</evidence>
<evidence type="ECO:0008006" key="5">
    <source>
        <dbReference type="Google" id="ProtNLM"/>
    </source>
</evidence>
<dbReference type="Pfam" id="PF00990">
    <property type="entry name" value="GGDEF"/>
    <property type="match status" value="1"/>
</dbReference>
<dbReference type="EMBL" id="BAABRN010000054">
    <property type="protein sequence ID" value="GAA5503546.1"/>
    <property type="molecule type" value="Genomic_DNA"/>
</dbReference>
<dbReference type="InterPro" id="IPR035919">
    <property type="entry name" value="EAL_sf"/>
</dbReference>
<dbReference type="PANTHER" id="PTHR33121:SF71">
    <property type="entry name" value="OXYGEN SENSOR PROTEIN DOSP"/>
    <property type="match status" value="1"/>
</dbReference>
<dbReference type="InterPro" id="IPR050706">
    <property type="entry name" value="Cyclic-di-GMP_PDE-like"/>
</dbReference>
<dbReference type="InterPro" id="IPR011990">
    <property type="entry name" value="TPR-like_helical_dom_sf"/>
</dbReference>
<dbReference type="SUPFAM" id="SSF141868">
    <property type="entry name" value="EAL domain-like"/>
    <property type="match status" value="1"/>
</dbReference>
<dbReference type="CDD" id="cd01948">
    <property type="entry name" value="EAL"/>
    <property type="match status" value="1"/>
</dbReference>
<proteinExistence type="predicted"/>
<comment type="caution">
    <text evidence="3">The sequence shown here is derived from an EMBL/GenBank/DDBJ whole genome shotgun (WGS) entry which is preliminary data.</text>
</comment>
<dbReference type="Pfam" id="PF13181">
    <property type="entry name" value="TPR_8"/>
    <property type="match status" value="1"/>
</dbReference>
<dbReference type="Gene3D" id="3.30.70.270">
    <property type="match status" value="1"/>
</dbReference>
<dbReference type="Gene3D" id="3.20.20.450">
    <property type="entry name" value="EAL domain"/>
    <property type="match status" value="1"/>
</dbReference>
<protein>
    <recommendedName>
        <fullName evidence="5">Diguanylate cyclase/phosphodiesterase</fullName>
    </recommendedName>
</protein>
<accession>A0ABP9VFL8</accession>
<dbReference type="Gene3D" id="1.25.40.10">
    <property type="entry name" value="Tetratricopeptide repeat domain"/>
    <property type="match status" value="2"/>
</dbReference>
<name>A0ABP9VFL8_9DEIO</name>
<evidence type="ECO:0000259" key="2">
    <source>
        <dbReference type="PROSITE" id="PS50887"/>
    </source>
</evidence>
<dbReference type="Proteomes" id="UP001458946">
    <property type="component" value="Unassembled WGS sequence"/>
</dbReference>
<evidence type="ECO:0000313" key="4">
    <source>
        <dbReference type="Proteomes" id="UP001458946"/>
    </source>
</evidence>
<gene>
    <name evidence="3" type="ORF">Dxin01_03305</name>
</gene>
<dbReference type="Pfam" id="PF13176">
    <property type="entry name" value="TPR_7"/>
    <property type="match status" value="1"/>
</dbReference>
<dbReference type="InterPro" id="IPR019734">
    <property type="entry name" value="TPR_rpt"/>
</dbReference>
<dbReference type="NCBIfam" id="TIGR00254">
    <property type="entry name" value="GGDEF"/>
    <property type="match status" value="1"/>
</dbReference>
<dbReference type="SMART" id="SM00267">
    <property type="entry name" value="GGDEF"/>
    <property type="match status" value="1"/>
</dbReference>
<organism evidence="3 4">
    <name type="scientific">Deinococcus xinjiangensis</name>
    <dbReference type="NCBI Taxonomy" id="457454"/>
    <lineage>
        <taxon>Bacteria</taxon>
        <taxon>Thermotogati</taxon>
        <taxon>Deinococcota</taxon>
        <taxon>Deinococci</taxon>
        <taxon>Deinococcales</taxon>
        <taxon>Deinococcaceae</taxon>
        <taxon>Deinococcus</taxon>
    </lineage>
</organism>
<evidence type="ECO:0000313" key="3">
    <source>
        <dbReference type="EMBL" id="GAA5503546.1"/>
    </source>
</evidence>
<dbReference type="InterPro" id="IPR029787">
    <property type="entry name" value="Nucleotide_cyclase"/>
</dbReference>
<dbReference type="CDD" id="cd01949">
    <property type="entry name" value="GGDEF"/>
    <property type="match status" value="1"/>
</dbReference>
<feature type="domain" description="EAL" evidence="1">
    <location>
        <begin position="534"/>
        <end position="787"/>
    </location>
</feature>